<dbReference type="PANTHER" id="PTHR12526:SF630">
    <property type="entry name" value="GLYCOSYLTRANSFERASE"/>
    <property type="match status" value="1"/>
</dbReference>
<organism evidence="2 3">
    <name type="scientific">Limosilactobacillus fastidiosus</name>
    <dbReference type="NCBI Taxonomy" id="2759855"/>
    <lineage>
        <taxon>Bacteria</taxon>
        <taxon>Bacillati</taxon>
        <taxon>Bacillota</taxon>
        <taxon>Bacilli</taxon>
        <taxon>Lactobacillales</taxon>
        <taxon>Lactobacillaceae</taxon>
        <taxon>Limosilactobacillus</taxon>
    </lineage>
</organism>
<dbReference type="Gene3D" id="3.40.50.2000">
    <property type="entry name" value="Glycogen Phosphorylase B"/>
    <property type="match status" value="2"/>
</dbReference>
<dbReference type="RefSeq" id="WP_182580123.1">
    <property type="nucleotide sequence ID" value="NZ_JACIUY010000023.1"/>
</dbReference>
<protein>
    <submittedName>
        <fullName evidence="2">Glycosyltransferase</fullName>
    </submittedName>
</protein>
<comment type="caution">
    <text evidence="2">The sequence shown here is derived from an EMBL/GenBank/DDBJ whole genome shotgun (WGS) entry which is preliminary data.</text>
</comment>
<reference evidence="2 3" key="1">
    <citation type="submission" date="2020-07" db="EMBL/GenBank/DDBJ databases">
        <title>Description of Limosilactobacillus balticus sp. nov., Limosilactobacillus agrestis sp. nov., Limosilactobacillus albertensis sp. nov., Limosilactobacillus rudii sp. nov., Limosilactobacillus fastidiosus sp. nov., five novel Limosilactobacillus species isolated from the vertebrate gastrointestinal tract, and proposal of 6 subspecies of Limosilactobacillus reuteri adapted to the gastrointestinal tract of specific vertebrate hosts.</title>
        <authorList>
            <person name="Li F."/>
            <person name="Cheng C."/>
            <person name="Zheng J."/>
            <person name="Quevedo R.M."/>
            <person name="Li J."/>
            <person name="Roos S."/>
            <person name="Gaenzle M.G."/>
            <person name="Walter J."/>
        </authorList>
    </citation>
    <scope>NUCLEOTIDE SEQUENCE [LARGE SCALE GENOMIC DNA]</scope>
    <source>
        <strain evidence="2 3">WF-MA3-C</strain>
    </source>
</reference>
<evidence type="ECO:0000259" key="1">
    <source>
        <dbReference type="Pfam" id="PF00534"/>
    </source>
</evidence>
<dbReference type="GO" id="GO:0016757">
    <property type="term" value="F:glycosyltransferase activity"/>
    <property type="evidence" value="ECO:0007669"/>
    <property type="project" value="InterPro"/>
</dbReference>
<dbReference type="EMBL" id="JACIUY010000023">
    <property type="protein sequence ID" value="MBB1085347.1"/>
    <property type="molecule type" value="Genomic_DNA"/>
</dbReference>
<evidence type="ECO:0000313" key="3">
    <source>
        <dbReference type="Proteomes" id="UP000518255"/>
    </source>
</evidence>
<evidence type="ECO:0000313" key="2">
    <source>
        <dbReference type="EMBL" id="MBB1085347.1"/>
    </source>
</evidence>
<accession>A0A7W3TY28</accession>
<dbReference type="AlphaFoldDB" id="A0A7W3TY28"/>
<keyword evidence="2" id="KW-0808">Transferase</keyword>
<feature type="domain" description="Glycosyl transferase family 1" evidence="1">
    <location>
        <begin position="174"/>
        <end position="319"/>
    </location>
</feature>
<dbReference type="SUPFAM" id="SSF53756">
    <property type="entry name" value="UDP-Glycosyltransferase/glycogen phosphorylase"/>
    <property type="match status" value="1"/>
</dbReference>
<gene>
    <name evidence="2" type="ORF">H5R63_00750</name>
</gene>
<proteinExistence type="predicted"/>
<dbReference type="InterPro" id="IPR001296">
    <property type="entry name" value="Glyco_trans_1"/>
</dbReference>
<sequence length="345" mass="39146">MIKFVASHLSGNGGTETVLVPVLNHFAKSNSVELVIFGTPDNDYWLSKLNSNVKVKIINYSGKFSKLLSFTREAFSIKKNDLLISLSPSFIKLSSLLRKAKLSNFKIISWIHFSLVDQDLFNPHDITYADYHLAISNKIKKQLVSLGVSEKNVAVIYNPIKQERIWHSQQHDGVNIAYIGRISFKGQKNLKELFDGLKNSSNTSLFIIGNGSKEEVAKCKNYIDKNQITSKVTWAGWQKDPWHYLEDKNIDGTILTSNFEGLPMVFLESISRGIPVISSQFDGYDDVVKDGINGFSYEPGNIDKLTKIIGKIKDIKDKKKTQNSINEFYNDNYFAKLDDIIKKIY</sequence>
<dbReference type="Proteomes" id="UP000518255">
    <property type="component" value="Unassembled WGS sequence"/>
</dbReference>
<dbReference type="Pfam" id="PF00534">
    <property type="entry name" value="Glycos_transf_1"/>
    <property type="match status" value="1"/>
</dbReference>
<dbReference type="PANTHER" id="PTHR12526">
    <property type="entry name" value="GLYCOSYLTRANSFERASE"/>
    <property type="match status" value="1"/>
</dbReference>
<dbReference type="CDD" id="cd03811">
    <property type="entry name" value="GT4_GT28_WabH-like"/>
    <property type="match status" value="1"/>
</dbReference>
<name>A0A7W3TY28_9LACO</name>